<reference evidence="1 2" key="1">
    <citation type="submission" date="2021-01" db="EMBL/GenBank/DDBJ databases">
        <title>Sequencing the genomes of 1000 actinobacteria strains.</title>
        <authorList>
            <person name="Klenk H.-P."/>
        </authorList>
    </citation>
    <scope>NUCLEOTIDE SEQUENCE [LARGE SCALE GENOMIC DNA]</scope>
    <source>
        <strain evidence="1 2">DSM 18662</strain>
    </source>
</reference>
<comment type="caution">
    <text evidence="1">The sequence shown here is derived from an EMBL/GenBank/DDBJ whole genome shotgun (WGS) entry which is preliminary data.</text>
</comment>
<sequence length="100" mass="10918">MGYRTEDVWATTHVAGKNVVRQLLVPAYDDVEVLETEAGVDVVNTPFGQWTVTRAANLPADGPLAARLPIRRSKNAQIRWAGSREAIQASEVIQSFEGAI</sequence>
<protein>
    <submittedName>
        <fullName evidence="1">Uncharacterized protein</fullName>
    </submittedName>
</protein>
<dbReference type="EMBL" id="JAFBCF010000001">
    <property type="protein sequence ID" value="MBM7799843.1"/>
    <property type="molecule type" value="Genomic_DNA"/>
</dbReference>
<proteinExistence type="predicted"/>
<accession>A0ABS2RLE9</accession>
<evidence type="ECO:0000313" key="1">
    <source>
        <dbReference type="EMBL" id="MBM7799843.1"/>
    </source>
</evidence>
<gene>
    <name evidence="1" type="ORF">JOE57_002764</name>
</gene>
<dbReference type="Proteomes" id="UP000704762">
    <property type="component" value="Unassembled WGS sequence"/>
</dbReference>
<name>A0ABS2RLE9_9ACTN</name>
<keyword evidence="2" id="KW-1185">Reference proteome</keyword>
<organism evidence="1 2">
    <name type="scientific">Microlunatus panaciterrae</name>
    <dbReference type="NCBI Taxonomy" id="400768"/>
    <lineage>
        <taxon>Bacteria</taxon>
        <taxon>Bacillati</taxon>
        <taxon>Actinomycetota</taxon>
        <taxon>Actinomycetes</taxon>
        <taxon>Propionibacteriales</taxon>
        <taxon>Propionibacteriaceae</taxon>
        <taxon>Microlunatus</taxon>
    </lineage>
</organism>
<evidence type="ECO:0000313" key="2">
    <source>
        <dbReference type="Proteomes" id="UP000704762"/>
    </source>
</evidence>